<accession>A0ABR1I1D6</accession>
<feature type="domain" description="AAA+ ATPase lid" evidence="3">
    <location>
        <begin position="405"/>
        <end position="504"/>
    </location>
</feature>
<dbReference type="InterPro" id="IPR027417">
    <property type="entry name" value="P-loop_NTPase"/>
</dbReference>
<evidence type="ECO:0000313" key="5">
    <source>
        <dbReference type="Proteomes" id="UP001498421"/>
    </source>
</evidence>
<keyword evidence="5" id="KW-1185">Reference proteome</keyword>
<evidence type="ECO:0008006" key="6">
    <source>
        <dbReference type="Google" id="ProtNLM"/>
    </source>
</evidence>
<evidence type="ECO:0000256" key="1">
    <source>
        <dbReference type="SAM" id="MobiDB-lite"/>
    </source>
</evidence>
<name>A0ABR1I1D6_9HYPO</name>
<dbReference type="PANTHER" id="PTHR46411:SF4">
    <property type="entry name" value="AAA+ ATPASE DOMAIN-CONTAINING PROTEIN"/>
    <property type="match status" value="1"/>
</dbReference>
<proteinExistence type="predicted"/>
<feature type="domain" description="DUF7025" evidence="2">
    <location>
        <begin position="8"/>
        <end position="91"/>
    </location>
</feature>
<evidence type="ECO:0000259" key="2">
    <source>
        <dbReference type="Pfam" id="PF22942"/>
    </source>
</evidence>
<sequence>MADVRAEQERNNNGFYTFTHSWVAYKPGNTMTHQRGETDIVAEVVHTVDGGIFSDPISEWHVWVWSLEYEGQWLGRVRRKFTIDKFDGENPTQDDFLVAEYDDLEGGEDEEADKIIKTQLEYGKKYWNLLPLWDKPVLMDLSDLRNWATSCSCPICKDGKVTADGEQIASEFEDYNFISTDESELSLHQYLMLQQPIRAFIFGSQRWELLHVRHFQEPRFDEGIINQLVMNKGRKNLLKALSKSFTRRNKHDEVVSGDMWCADFVKGKGSGLIFLLHENSDVGKTYTAGKQCIAAFTRRPLMVFTPSDIGTSINDVENNLMKNFKTARSWGAVLLIDRQMSSWNSVQQPISSAAVSSSVSCWKYSITSGVNSDIPAFLRQLENYDGILFLTTNRVVSFDDAFISRIHVWKTFIEELAREKSESMRLNIDANGYIRDAKMRAVKWNGREIRNGKTPESILTAVALAEYDAEVDEEGKVVVNNTHFRSVVELSRDFEDYLKESHRGDESMRAQRKSERLDTFSTPVKGN</sequence>
<evidence type="ECO:0000259" key="3">
    <source>
        <dbReference type="Pfam" id="PF23232"/>
    </source>
</evidence>
<evidence type="ECO:0000313" key="4">
    <source>
        <dbReference type="EMBL" id="KAK7427064.1"/>
    </source>
</evidence>
<gene>
    <name evidence="4" type="ORF">QQZ08_006491</name>
</gene>
<dbReference type="PANTHER" id="PTHR46411">
    <property type="entry name" value="FAMILY ATPASE, PUTATIVE-RELATED"/>
    <property type="match status" value="1"/>
</dbReference>
<dbReference type="InterPro" id="IPR056599">
    <property type="entry name" value="AAA_lid_fung"/>
</dbReference>
<dbReference type="Pfam" id="PF22942">
    <property type="entry name" value="DUF7025"/>
    <property type="match status" value="1"/>
</dbReference>
<dbReference type="Proteomes" id="UP001498421">
    <property type="component" value="Unassembled WGS sequence"/>
</dbReference>
<dbReference type="Pfam" id="PF23232">
    <property type="entry name" value="AAA_lid_13"/>
    <property type="match status" value="1"/>
</dbReference>
<dbReference type="InterPro" id="IPR054289">
    <property type="entry name" value="DUF7025"/>
</dbReference>
<feature type="compositionally biased region" description="Basic and acidic residues" evidence="1">
    <location>
        <begin position="501"/>
        <end position="518"/>
    </location>
</feature>
<reference evidence="4 5" key="1">
    <citation type="journal article" date="2025" name="Microbiol. Resour. Announc.">
        <title>Draft genome sequences for Neonectria magnoliae and Neonectria punicea, canker pathogens of Liriodendron tulipifera and Acer saccharum in West Virginia.</title>
        <authorList>
            <person name="Petronek H.M."/>
            <person name="Kasson M.T."/>
            <person name="Metheny A.M."/>
            <person name="Stauder C.M."/>
            <person name="Lovett B."/>
            <person name="Lynch S.C."/>
            <person name="Garnas J.R."/>
            <person name="Kasson L.R."/>
            <person name="Stajich J.E."/>
        </authorList>
    </citation>
    <scope>NUCLEOTIDE SEQUENCE [LARGE SCALE GENOMIC DNA]</scope>
    <source>
        <strain evidence="4 5">NRRL 64651</strain>
    </source>
</reference>
<protein>
    <recommendedName>
        <fullName evidence="6">ATPase AAA-type core domain-containing protein</fullName>
    </recommendedName>
</protein>
<comment type="caution">
    <text evidence="4">The sequence shown here is derived from an EMBL/GenBank/DDBJ whole genome shotgun (WGS) entry which is preliminary data.</text>
</comment>
<feature type="region of interest" description="Disordered" evidence="1">
    <location>
        <begin position="501"/>
        <end position="527"/>
    </location>
</feature>
<dbReference type="EMBL" id="JAZAVK010000058">
    <property type="protein sequence ID" value="KAK7427064.1"/>
    <property type="molecule type" value="Genomic_DNA"/>
</dbReference>
<dbReference type="Gene3D" id="3.40.50.300">
    <property type="entry name" value="P-loop containing nucleotide triphosphate hydrolases"/>
    <property type="match status" value="1"/>
</dbReference>
<organism evidence="4 5">
    <name type="scientific">Neonectria magnoliae</name>
    <dbReference type="NCBI Taxonomy" id="2732573"/>
    <lineage>
        <taxon>Eukaryota</taxon>
        <taxon>Fungi</taxon>
        <taxon>Dikarya</taxon>
        <taxon>Ascomycota</taxon>
        <taxon>Pezizomycotina</taxon>
        <taxon>Sordariomycetes</taxon>
        <taxon>Hypocreomycetidae</taxon>
        <taxon>Hypocreales</taxon>
        <taxon>Nectriaceae</taxon>
        <taxon>Neonectria</taxon>
    </lineage>
</organism>